<evidence type="ECO:0000256" key="5">
    <source>
        <dbReference type="ARBA" id="ARBA00022692"/>
    </source>
</evidence>
<feature type="transmembrane region" description="Helical" evidence="8">
    <location>
        <begin position="233"/>
        <end position="254"/>
    </location>
</feature>
<name>A0A076NTY2_9CORY</name>
<evidence type="ECO:0000256" key="2">
    <source>
        <dbReference type="ARBA" id="ARBA00007935"/>
    </source>
</evidence>
<evidence type="ECO:0000256" key="1">
    <source>
        <dbReference type="ARBA" id="ARBA00004651"/>
    </source>
</evidence>
<dbReference type="HOGENOM" id="CLU_013016_1_0_11"/>
<keyword evidence="10" id="KW-1185">Reference proteome</keyword>
<feature type="transmembrane region" description="Helical" evidence="8">
    <location>
        <begin position="125"/>
        <end position="146"/>
    </location>
</feature>
<dbReference type="GO" id="GO:0022857">
    <property type="term" value="F:transmembrane transporter activity"/>
    <property type="evidence" value="ECO:0007669"/>
    <property type="project" value="InterPro"/>
</dbReference>
<evidence type="ECO:0000256" key="8">
    <source>
        <dbReference type="SAM" id="Phobius"/>
    </source>
</evidence>
<gene>
    <name evidence="9" type="ORF">CIMIT_11110</name>
</gene>
<proteinExistence type="inferred from homology"/>
<sequence>MDKRVGLVAFLAAFTVCAALVSLLFGAREMGFAATVSAVRDGITLAFSRGAEQLEAASDEAKIIAQLRVPRTLLGLLVGAALGTAGALLQGHTRNPLADTNLLGVGPGAALAVAAAISFHGSMTVLGTVGVGFLGAILAVALVFALSMRSLGSTPIMVVLGGSALGAVCSALTSGIVLTNTQSLNEMRFWTAGAIAGRDMQVVAVLAPVILLGLVGAFATANRVNLLNLGDDVASGLGVSVPIARAVGIVLVALLTGAAVAGAGPIGFVGLVVPHLVRAFTGPDYRWVLPCSALAGASLLLLADVIGRVIARPGELQVGITLAFVGAPFALYLLRKGAKL</sequence>
<evidence type="ECO:0000313" key="10">
    <source>
        <dbReference type="Proteomes" id="UP000028780"/>
    </source>
</evidence>
<dbReference type="GO" id="GO:0005886">
    <property type="term" value="C:plasma membrane"/>
    <property type="evidence" value="ECO:0007669"/>
    <property type="project" value="UniProtKB-SubCell"/>
</dbReference>
<dbReference type="EMBL" id="CP009211">
    <property type="protein sequence ID" value="AIJ34357.1"/>
    <property type="molecule type" value="Genomic_DNA"/>
</dbReference>
<dbReference type="Gene3D" id="1.10.3470.10">
    <property type="entry name" value="ABC transporter involved in vitamin B12 uptake, BtuC"/>
    <property type="match status" value="1"/>
</dbReference>
<dbReference type="RefSeq" id="WP_038592903.1">
    <property type="nucleotide sequence ID" value="NZ_CP009211.1"/>
</dbReference>
<keyword evidence="4" id="KW-1003">Cell membrane</keyword>
<dbReference type="InterPro" id="IPR000522">
    <property type="entry name" value="ABC_transptr_permease_BtuC"/>
</dbReference>
<evidence type="ECO:0000313" key="9">
    <source>
        <dbReference type="EMBL" id="AIJ34357.1"/>
    </source>
</evidence>
<dbReference type="GO" id="GO:0033214">
    <property type="term" value="P:siderophore-iron import into cell"/>
    <property type="evidence" value="ECO:0007669"/>
    <property type="project" value="TreeGrafter"/>
</dbReference>
<reference evidence="9 10" key="1">
    <citation type="submission" date="2014-08" db="EMBL/GenBank/DDBJ databases">
        <title>Complete genome sequence of Corynebacterium imitans DSM 44264, isolated from a five-month-old boy with suspected pharyngeal diphtheria.</title>
        <authorList>
            <person name="Mollmann S."/>
            <person name="Albersmeier A."/>
            <person name="Ruckert C."/>
            <person name="Tauch A."/>
        </authorList>
    </citation>
    <scope>NUCLEOTIDE SEQUENCE [LARGE SCALE GENOMIC DNA]</scope>
    <source>
        <strain evidence="9 10">DSM 44264</strain>
    </source>
</reference>
<comment type="subcellular location">
    <subcellularLocation>
        <location evidence="1">Cell membrane</location>
        <topology evidence="1">Multi-pass membrane protein</topology>
    </subcellularLocation>
</comment>
<dbReference type="CDD" id="cd06550">
    <property type="entry name" value="TM_ABC_iron-siderophores_like"/>
    <property type="match status" value="1"/>
</dbReference>
<keyword evidence="3" id="KW-0813">Transport</keyword>
<evidence type="ECO:0000256" key="7">
    <source>
        <dbReference type="ARBA" id="ARBA00023136"/>
    </source>
</evidence>
<protein>
    <submittedName>
        <fullName evidence="9">Iron ABC transporter permease</fullName>
    </submittedName>
</protein>
<comment type="similarity">
    <text evidence="2">Belongs to the binding-protein-dependent transport system permease family. FecCD subfamily.</text>
</comment>
<keyword evidence="6 8" id="KW-1133">Transmembrane helix</keyword>
<dbReference type="InterPro" id="IPR037294">
    <property type="entry name" value="ABC_BtuC-like"/>
</dbReference>
<evidence type="ECO:0000256" key="4">
    <source>
        <dbReference type="ARBA" id="ARBA00022475"/>
    </source>
</evidence>
<dbReference type="eggNOG" id="COG0609">
    <property type="taxonomic scope" value="Bacteria"/>
</dbReference>
<dbReference type="AlphaFoldDB" id="A0A076NTY2"/>
<organism evidence="9 10">
    <name type="scientific">Corynebacterium imitans</name>
    <dbReference type="NCBI Taxonomy" id="156978"/>
    <lineage>
        <taxon>Bacteria</taxon>
        <taxon>Bacillati</taxon>
        <taxon>Actinomycetota</taxon>
        <taxon>Actinomycetes</taxon>
        <taxon>Mycobacteriales</taxon>
        <taxon>Corynebacteriaceae</taxon>
        <taxon>Corynebacterium</taxon>
    </lineage>
</organism>
<feature type="transmembrane region" description="Helical" evidence="8">
    <location>
        <begin position="200"/>
        <end position="221"/>
    </location>
</feature>
<feature type="transmembrane region" description="Helical" evidence="8">
    <location>
        <begin position="316"/>
        <end position="334"/>
    </location>
</feature>
<feature type="transmembrane region" description="Helical" evidence="8">
    <location>
        <begin position="158"/>
        <end position="180"/>
    </location>
</feature>
<dbReference type="SUPFAM" id="SSF81345">
    <property type="entry name" value="ABC transporter involved in vitamin B12 uptake, BtuC"/>
    <property type="match status" value="1"/>
</dbReference>
<dbReference type="KEGG" id="cii:CIMIT_11110"/>
<dbReference type="STRING" id="156978.CIMIT_11110"/>
<dbReference type="Proteomes" id="UP000028780">
    <property type="component" value="Chromosome"/>
</dbReference>
<keyword evidence="7 8" id="KW-0472">Membrane</keyword>
<dbReference type="PANTHER" id="PTHR30472:SF1">
    <property type="entry name" value="FE(3+) DICITRATE TRANSPORT SYSTEM PERMEASE PROTEIN FECC-RELATED"/>
    <property type="match status" value="1"/>
</dbReference>
<accession>A0A076NTY2</accession>
<feature type="transmembrane region" description="Helical" evidence="8">
    <location>
        <begin position="72"/>
        <end position="89"/>
    </location>
</feature>
<feature type="transmembrane region" description="Helical" evidence="8">
    <location>
        <begin position="287"/>
        <end position="310"/>
    </location>
</feature>
<keyword evidence="5 8" id="KW-0812">Transmembrane</keyword>
<dbReference type="FunFam" id="1.10.3470.10:FF:000001">
    <property type="entry name" value="Vitamin B12 ABC transporter permease BtuC"/>
    <property type="match status" value="1"/>
</dbReference>
<dbReference type="PANTHER" id="PTHR30472">
    <property type="entry name" value="FERRIC ENTEROBACTIN TRANSPORT SYSTEM PERMEASE PROTEIN"/>
    <property type="match status" value="1"/>
</dbReference>
<dbReference type="Pfam" id="PF01032">
    <property type="entry name" value="FecCD"/>
    <property type="match status" value="1"/>
</dbReference>
<feature type="transmembrane region" description="Helical" evidence="8">
    <location>
        <begin position="101"/>
        <end position="119"/>
    </location>
</feature>
<evidence type="ECO:0000256" key="6">
    <source>
        <dbReference type="ARBA" id="ARBA00022989"/>
    </source>
</evidence>
<evidence type="ECO:0000256" key="3">
    <source>
        <dbReference type="ARBA" id="ARBA00022448"/>
    </source>
</evidence>